<accession>A0A1G9R8N0</accession>
<dbReference type="GO" id="GO:0003700">
    <property type="term" value="F:DNA-binding transcription factor activity"/>
    <property type="evidence" value="ECO:0007669"/>
    <property type="project" value="InterPro"/>
</dbReference>
<dbReference type="Gene3D" id="2.60.120.10">
    <property type="entry name" value="Jelly Rolls"/>
    <property type="match status" value="1"/>
</dbReference>
<organism evidence="5 6">
    <name type="scientific">Kriegella aquimaris</name>
    <dbReference type="NCBI Taxonomy" id="192904"/>
    <lineage>
        <taxon>Bacteria</taxon>
        <taxon>Pseudomonadati</taxon>
        <taxon>Bacteroidota</taxon>
        <taxon>Flavobacteriia</taxon>
        <taxon>Flavobacteriales</taxon>
        <taxon>Flavobacteriaceae</taxon>
        <taxon>Kriegella</taxon>
    </lineage>
</organism>
<dbReference type="InterPro" id="IPR014710">
    <property type="entry name" value="RmlC-like_jellyroll"/>
</dbReference>
<dbReference type="InterPro" id="IPR018060">
    <property type="entry name" value="HTH_AraC"/>
</dbReference>
<gene>
    <name evidence="5" type="ORF">SAMN04488514_10628</name>
</gene>
<dbReference type="InterPro" id="IPR011051">
    <property type="entry name" value="RmlC_Cupin_sf"/>
</dbReference>
<reference evidence="5 6" key="1">
    <citation type="submission" date="2016-10" db="EMBL/GenBank/DDBJ databases">
        <authorList>
            <person name="de Groot N.N."/>
        </authorList>
    </citation>
    <scope>NUCLEOTIDE SEQUENCE [LARGE SCALE GENOMIC DNA]</scope>
    <source>
        <strain evidence="5 6">DSM 19886</strain>
    </source>
</reference>
<evidence type="ECO:0000259" key="4">
    <source>
        <dbReference type="PROSITE" id="PS01124"/>
    </source>
</evidence>
<dbReference type="RefSeq" id="WP_089889882.1">
    <property type="nucleotide sequence ID" value="NZ_FNGV01000006.1"/>
</dbReference>
<keyword evidence="6" id="KW-1185">Reference proteome</keyword>
<keyword evidence="1" id="KW-0805">Transcription regulation</keyword>
<dbReference type="STRING" id="192904.SAMN04488514_10628"/>
<dbReference type="InterPro" id="IPR009057">
    <property type="entry name" value="Homeodomain-like_sf"/>
</dbReference>
<dbReference type="PANTHER" id="PTHR43280:SF27">
    <property type="entry name" value="TRANSCRIPTIONAL REGULATOR MTLR"/>
    <property type="match status" value="1"/>
</dbReference>
<dbReference type="EMBL" id="FNGV01000006">
    <property type="protein sequence ID" value="SDM19480.1"/>
    <property type="molecule type" value="Genomic_DNA"/>
</dbReference>
<evidence type="ECO:0000256" key="1">
    <source>
        <dbReference type="ARBA" id="ARBA00023015"/>
    </source>
</evidence>
<name>A0A1G9R8N0_9FLAO</name>
<evidence type="ECO:0000313" key="5">
    <source>
        <dbReference type="EMBL" id="SDM19480.1"/>
    </source>
</evidence>
<dbReference type="PANTHER" id="PTHR43280">
    <property type="entry name" value="ARAC-FAMILY TRANSCRIPTIONAL REGULATOR"/>
    <property type="match status" value="1"/>
</dbReference>
<keyword evidence="3" id="KW-0804">Transcription</keyword>
<dbReference type="CDD" id="cd06976">
    <property type="entry name" value="cupin_MtlR-like_N"/>
    <property type="match status" value="1"/>
</dbReference>
<dbReference type="SUPFAM" id="SSF46689">
    <property type="entry name" value="Homeodomain-like"/>
    <property type="match status" value="2"/>
</dbReference>
<dbReference type="GO" id="GO:0043565">
    <property type="term" value="F:sequence-specific DNA binding"/>
    <property type="evidence" value="ECO:0007669"/>
    <property type="project" value="InterPro"/>
</dbReference>
<sequence length="287" mass="33306">MKLHLLNRASSKDSSFSVAYNRYPNFLKIWHHHPELELVVIQKSTGTRFIGDSIEKFGEGEVILIGAHLPHMWLNDEIYFDPDSHLIAEALGIHFRRDFLGGQFFDTPEMQSISKLIERARQGIKFIDVDPDLIRSIEDLANVEGFEKTMQFLNTLFLLAKHKNFRLLASTGYVNTFNRTDGKNLDVIYAYIFKNFKNPIHSKDVAGVAHMNASAFSRFFKRVHRKTFTKYLNEIRVGYACKLLMEQKSNVSLVCYESGFNNISNFNRQFKSIMHMSPTEYIRLHAQ</sequence>
<dbReference type="AlphaFoldDB" id="A0A1G9R8N0"/>
<dbReference type="Gene3D" id="1.10.10.60">
    <property type="entry name" value="Homeodomain-like"/>
    <property type="match status" value="2"/>
</dbReference>
<dbReference type="SMART" id="SM00342">
    <property type="entry name" value="HTH_ARAC"/>
    <property type="match status" value="1"/>
</dbReference>
<dbReference type="Proteomes" id="UP000199440">
    <property type="component" value="Unassembled WGS sequence"/>
</dbReference>
<evidence type="ECO:0000256" key="3">
    <source>
        <dbReference type="ARBA" id="ARBA00023163"/>
    </source>
</evidence>
<dbReference type="SUPFAM" id="SSF51182">
    <property type="entry name" value="RmlC-like cupins"/>
    <property type="match status" value="1"/>
</dbReference>
<dbReference type="Pfam" id="PF12833">
    <property type="entry name" value="HTH_18"/>
    <property type="match status" value="1"/>
</dbReference>
<protein>
    <submittedName>
        <fullName evidence="5">Transcriptional regulator, AraC family</fullName>
    </submittedName>
</protein>
<evidence type="ECO:0000313" key="6">
    <source>
        <dbReference type="Proteomes" id="UP000199440"/>
    </source>
</evidence>
<feature type="domain" description="HTH araC/xylS-type" evidence="4">
    <location>
        <begin position="186"/>
        <end position="284"/>
    </location>
</feature>
<evidence type="ECO:0000256" key="2">
    <source>
        <dbReference type="ARBA" id="ARBA00023125"/>
    </source>
</evidence>
<keyword evidence="2" id="KW-0238">DNA-binding</keyword>
<proteinExistence type="predicted"/>
<dbReference type="OrthoDB" id="1410704at2"/>
<dbReference type="PROSITE" id="PS01124">
    <property type="entry name" value="HTH_ARAC_FAMILY_2"/>
    <property type="match status" value="1"/>
</dbReference>